<organism evidence="2 3">
    <name type="scientific">Basidiobolus ranarum</name>
    <dbReference type="NCBI Taxonomy" id="34480"/>
    <lineage>
        <taxon>Eukaryota</taxon>
        <taxon>Fungi</taxon>
        <taxon>Fungi incertae sedis</taxon>
        <taxon>Zoopagomycota</taxon>
        <taxon>Entomophthoromycotina</taxon>
        <taxon>Basidiobolomycetes</taxon>
        <taxon>Basidiobolales</taxon>
        <taxon>Basidiobolaceae</taxon>
        <taxon>Basidiobolus</taxon>
    </lineage>
</organism>
<dbReference type="EMBL" id="JASJQH010011880">
    <property type="protein sequence ID" value="KAK9663687.1"/>
    <property type="molecule type" value="Genomic_DNA"/>
</dbReference>
<gene>
    <name evidence="2" type="ORF">K7432_018086</name>
</gene>
<comment type="caution">
    <text evidence="2">The sequence shown here is derived from an EMBL/GenBank/DDBJ whole genome shotgun (WGS) entry which is preliminary data.</text>
</comment>
<proteinExistence type="predicted"/>
<evidence type="ECO:0000313" key="3">
    <source>
        <dbReference type="Proteomes" id="UP001479436"/>
    </source>
</evidence>
<sequence>MTLMVFGGGVLNNNDIPVYFRWIRYISSVGYLTQAISVNEFTGLKFSCLEEGPEAAICFRTGEQALVRYGLDMFTIWECNLINLGLAILSFYIAYKFLIFI</sequence>
<keyword evidence="1" id="KW-0812">Transmembrane</keyword>
<reference evidence="2 3" key="1">
    <citation type="submission" date="2023-04" db="EMBL/GenBank/DDBJ databases">
        <title>Genome of Basidiobolus ranarum AG-B5.</title>
        <authorList>
            <person name="Stajich J.E."/>
            <person name="Carter-House D."/>
            <person name="Gryganskyi A."/>
        </authorList>
    </citation>
    <scope>NUCLEOTIDE SEQUENCE [LARGE SCALE GENOMIC DNA]</scope>
    <source>
        <strain evidence="2 3">AG-B5</strain>
    </source>
</reference>
<evidence type="ECO:0000256" key="1">
    <source>
        <dbReference type="SAM" id="Phobius"/>
    </source>
</evidence>
<feature type="transmembrane region" description="Helical" evidence="1">
    <location>
        <begin position="74"/>
        <end position="95"/>
    </location>
</feature>
<name>A0ABR2VKJ9_9FUNG</name>
<evidence type="ECO:0008006" key="4">
    <source>
        <dbReference type="Google" id="ProtNLM"/>
    </source>
</evidence>
<evidence type="ECO:0000313" key="2">
    <source>
        <dbReference type="EMBL" id="KAK9663687.1"/>
    </source>
</evidence>
<keyword evidence="1" id="KW-0472">Membrane</keyword>
<dbReference type="Proteomes" id="UP001479436">
    <property type="component" value="Unassembled WGS sequence"/>
</dbReference>
<keyword evidence="1" id="KW-1133">Transmembrane helix</keyword>
<accession>A0ABR2VKJ9</accession>
<keyword evidence="3" id="KW-1185">Reference proteome</keyword>
<protein>
    <recommendedName>
        <fullName evidence="4">ABC-2 type transporter domain-containing protein</fullName>
    </recommendedName>
</protein>